<dbReference type="Gene3D" id="3.90.220.20">
    <property type="entry name" value="DNA methylase specificity domains"/>
    <property type="match status" value="2"/>
</dbReference>
<dbReference type="EC" id="3.1.21.3" evidence="5"/>
<keyword evidence="5" id="KW-0378">Hydrolase</keyword>
<sequence>MRFPGFTEKWEEIKLVDITEKINSGKTPLGGESVYLSEGIVFIRSQNVNNEKLELENPVYISEEVNATMKNSVVKPNDILLNITGASLGRSCVVPDDFALGNVNQHVCIIRLKENYNPRFLQPIFSSAKGQSIFESLQTGSGREGLNFDSIKKIILKMPVAGEQLKIASFLSLLNKRIETQNKIIRELDVLKNVISQRIFSQELRFQDSNGCDFPAWETKKLKEVCDINPKIKSVPNSFYYIDLESVVNGRLLKEDRILKSEAPSRAQRVLAKNDILFQMVRPYQKNNLFFDKKGEYVASTGYAQIRTKQSSRFIYQYLHNRRFVDKVIERCTGTSYPAISSTDFGNIEIDCPSLSEQIKIGDFLASIDTKIDLENQLLKKIQDQKKHLLANLFI</sequence>
<gene>
    <name evidence="5" type="ORF">GGR35_002116</name>
</gene>
<dbReference type="PANTHER" id="PTHR30408:SF12">
    <property type="entry name" value="TYPE I RESTRICTION ENZYME MJAVIII SPECIFICITY SUBUNIT"/>
    <property type="match status" value="1"/>
</dbReference>
<dbReference type="PANTHER" id="PTHR30408">
    <property type="entry name" value="TYPE-1 RESTRICTION ENZYME ECOKI SPECIFICITY PROTEIN"/>
    <property type="match status" value="1"/>
</dbReference>
<comment type="similarity">
    <text evidence="1">Belongs to the type-I restriction system S methylase family.</text>
</comment>
<dbReference type="Pfam" id="PF01420">
    <property type="entry name" value="Methylase_S"/>
    <property type="match status" value="2"/>
</dbReference>
<dbReference type="SUPFAM" id="SSF116734">
    <property type="entry name" value="DNA methylase specificity domain"/>
    <property type="match status" value="2"/>
</dbReference>
<protein>
    <submittedName>
        <fullName evidence="5">Type I restriction enzyme S subunit</fullName>
        <ecNumber evidence="5">3.1.21.3</ecNumber>
    </submittedName>
</protein>
<name>A0ABR6I924_9SPHI</name>
<organism evidence="5 6">
    <name type="scientific">Mucilaginibacter phyllosphaerae</name>
    <dbReference type="NCBI Taxonomy" id="1812349"/>
    <lineage>
        <taxon>Bacteria</taxon>
        <taxon>Pseudomonadati</taxon>
        <taxon>Bacteroidota</taxon>
        <taxon>Sphingobacteriia</taxon>
        <taxon>Sphingobacteriales</taxon>
        <taxon>Sphingobacteriaceae</taxon>
        <taxon>Mucilaginibacter</taxon>
    </lineage>
</organism>
<keyword evidence="6" id="KW-1185">Reference proteome</keyword>
<reference evidence="5 6" key="1">
    <citation type="submission" date="2020-08" db="EMBL/GenBank/DDBJ databases">
        <title>Genomic Encyclopedia of Type Strains, Phase IV (KMG-IV): sequencing the most valuable type-strain genomes for metagenomic binning, comparative biology and taxonomic classification.</title>
        <authorList>
            <person name="Goeker M."/>
        </authorList>
    </citation>
    <scope>NUCLEOTIDE SEQUENCE [LARGE SCALE GENOMIC DNA]</scope>
    <source>
        <strain evidence="5 6">DSM 100995</strain>
    </source>
</reference>
<dbReference type="InterPro" id="IPR044946">
    <property type="entry name" value="Restrct_endonuc_typeI_TRD_sf"/>
</dbReference>
<evidence type="ECO:0000259" key="4">
    <source>
        <dbReference type="Pfam" id="PF01420"/>
    </source>
</evidence>
<evidence type="ECO:0000313" key="5">
    <source>
        <dbReference type="EMBL" id="MBB3969513.1"/>
    </source>
</evidence>
<dbReference type="InterPro" id="IPR052021">
    <property type="entry name" value="Type-I_RS_S_subunit"/>
</dbReference>
<keyword evidence="2" id="KW-0680">Restriction system</keyword>
<feature type="domain" description="Type I restriction modification DNA specificity" evidence="4">
    <location>
        <begin position="217"/>
        <end position="383"/>
    </location>
</feature>
<feature type="domain" description="Type I restriction modification DNA specificity" evidence="4">
    <location>
        <begin position="8"/>
        <end position="188"/>
    </location>
</feature>
<keyword evidence="3" id="KW-0238">DNA-binding</keyword>
<dbReference type="EMBL" id="JACIEG010000003">
    <property type="protein sequence ID" value="MBB3969513.1"/>
    <property type="molecule type" value="Genomic_DNA"/>
</dbReference>
<proteinExistence type="inferred from homology"/>
<evidence type="ECO:0000256" key="2">
    <source>
        <dbReference type="ARBA" id="ARBA00022747"/>
    </source>
</evidence>
<accession>A0ABR6I924</accession>
<dbReference type="InterPro" id="IPR000055">
    <property type="entry name" value="Restrct_endonuc_typeI_TRD"/>
</dbReference>
<comment type="caution">
    <text evidence="5">The sequence shown here is derived from an EMBL/GenBank/DDBJ whole genome shotgun (WGS) entry which is preliminary data.</text>
</comment>
<evidence type="ECO:0000256" key="1">
    <source>
        <dbReference type="ARBA" id="ARBA00010923"/>
    </source>
</evidence>
<dbReference type="CDD" id="cd17256">
    <property type="entry name" value="RMtype1_S_EcoJA65PI-TRD1-CR1_like"/>
    <property type="match status" value="1"/>
</dbReference>
<dbReference type="GO" id="GO:0009035">
    <property type="term" value="F:type I site-specific deoxyribonuclease activity"/>
    <property type="evidence" value="ECO:0007669"/>
    <property type="project" value="UniProtKB-EC"/>
</dbReference>
<dbReference type="RefSeq" id="WP_221229869.1">
    <property type="nucleotide sequence ID" value="NZ_JACIEG010000003.1"/>
</dbReference>
<evidence type="ECO:0000313" key="6">
    <source>
        <dbReference type="Proteomes" id="UP000583101"/>
    </source>
</evidence>
<evidence type="ECO:0000256" key="3">
    <source>
        <dbReference type="ARBA" id="ARBA00023125"/>
    </source>
</evidence>
<dbReference type="Proteomes" id="UP000583101">
    <property type="component" value="Unassembled WGS sequence"/>
</dbReference>